<evidence type="ECO:0000313" key="1">
    <source>
        <dbReference type="EMBL" id="NER29201.1"/>
    </source>
</evidence>
<comment type="caution">
    <text evidence="1">The sequence shown here is derived from an EMBL/GenBank/DDBJ whole genome shotgun (WGS) entry which is preliminary data.</text>
</comment>
<proteinExistence type="predicted"/>
<protein>
    <submittedName>
        <fullName evidence="1">ATP-binding protein</fullName>
    </submittedName>
</protein>
<dbReference type="SUPFAM" id="SSF52540">
    <property type="entry name" value="P-loop containing nucleoside triphosphate hydrolases"/>
    <property type="match status" value="1"/>
</dbReference>
<dbReference type="AlphaFoldDB" id="A0A6B3NHT0"/>
<accession>A0A6B3NHT0</accession>
<dbReference type="PANTHER" id="PTHR34301:SF8">
    <property type="entry name" value="ATPASE DOMAIN-CONTAINING PROTEIN"/>
    <property type="match status" value="1"/>
</dbReference>
<organism evidence="1">
    <name type="scientific">Symploca sp. SIO1C4</name>
    <dbReference type="NCBI Taxonomy" id="2607765"/>
    <lineage>
        <taxon>Bacteria</taxon>
        <taxon>Bacillati</taxon>
        <taxon>Cyanobacteriota</taxon>
        <taxon>Cyanophyceae</taxon>
        <taxon>Coleofasciculales</taxon>
        <taxon>Coleofasciculaceae</taxon>
        <taxon>Symploca</taxon>
    </lineage>
</organism>
<name>A0A6B3NHT0_9CYAN</name>
<reference evidence="1" key="1">
    <citation type="submission" date="2019-11" db="EMBL/GenBank/DDBJ databases">
        <title>Genomic insights into an expanded diversity of filamentous marine cyanobacteria reveals the extraordinary biosynthetic potential of Moorea and Okeania.</title>
        <authorList>
            <person name="Ferreira Leao T."/>
            <person name="Wang M."/>
            <person name="Moss N."/>
            <person name="Da Silva R."/>
            <person name="Sanders J."/>
            <person name="Nurk S."/>
            <person name="Gurevich A."/>
            <person name="Humphrey G."/>
            <person name="Reher R."/>
            <person name="Zhu Q."/>
            <person name="Belda-Ferre P."/>
            <person name="Glukhov E."/>
            <person name="Rex R."/>
            <person name="Dorrestein P.C."/>
            <person name="Knight R."/>
            <person name="Pevzner P."/>
            <person name="Gerwick W.H."/>
            <person name="Gerwick L."/>
        </authorList>
    </citation>
    <scope>NUCLEOTIDE SEQUENCE</scope>
    <source>
        <strain evidence="1">SIO1C4</strain>
    </source>
</reference>
<dbReference type="GO" id="GO:0005524">
    <property type="term" value="F:ATP binding"/>
    <property type="evidence" value="ECO:0007669"/>
    <property type="project" value="UniProtKB-KW"/>
</dbReference>
<dbReference type="PANTHER" id="PTHR34301">
    <property type="entry name" value="DNA-BINDING PROTEIN-RELATED"/>
    <property type="match status" value="1"/>
</dbReference>
<dbReference type="EMBL" id="JAAHFQ010000325">
    <property type="protein sequence ID" value="NER29201.1"/>
    <property type="molecule type" value="Genomic_DNA"/>
</dbReference>
<dbReference type="InterPro" id="IPR027417">
    <property type="entry name" value="P-loop_NTPase"/>
</dbReference>
<sequence length="402" mass="46566">MRNNLRPYDNFRVALTQPRDFFGRSSLISAVQRSPFQVRILLGGRRLGKSSALNVLRASLLDSGKGASRRAFPVLFNLQQEQPKSLEHLRYLLIARLQEAMRQHKESAMSGWRKSYRRLLRQIPGGQIEIGLPKVGLKLNLTNPDHERRLIHEDFRQDLLKLLKQIQKQNFEGICFFLDGAEFIVSQDWANDAWSYLRSLKDSDIALKPFLGFLLSGYRDLKDYQQRVGSPLLNIAEVEWLGVLTQSETRALIAQRSNDEQIYLTDEQIDWVIKWAGGHPYLTQQILNTLFDEQVRDKPRSPESLMRYLIRQHDKNFSSWWQEKQRSYSFDKTEQAVYLALVKQRKGTAETLVPQTSLSLGEIADALEILAGTGVILKVDDEQYEIGARLFENWVSHQTSYR</sequence>
<dbReference type="Gene3D" id="3.40.50.300">
    <property type="entry name" value="P-loop containing nucleotide triphosphate hydrolases"/>
    <property type="match status" value="1"/>
</dbReference>
<keyword evidence="1" id="KW-0067">ATP-binding</keyword>
<gene>
    <name evidence="1" type="ORF">F6J89_16610</name>
</gene>
<keyword evidence="1" id="KW-0547">Nucleotide-binding</keyword>